<dbReference type="GO" id="GO:0008168">
    <property type="term" value="F:methyltransferase activity"/>
    <property type="evidence" value="ECO:0007669"/>
    <property type="project" value="UniProtKB-KW"/>
</dbReference>
<proteinExistence type="predicted"/>
<dbReference type="EMBL" id="JH816470">
    <property type="protein sequence ID" value="EKC23760.1"/>
    <property type="molecule type" value="Genomic_DNA"/>
</dbReference>
<dbReference type="HOGENOM" id="CLU_1020293_0_0_1"/>
<accession>K1Q4H0</accession>
<feature type="compositionally biased region" description="Basic and acidic residues" evidence="1">
    <location>
        <begin position="159"/>
        <end position="172"/>
    </location>
</feature>
<dbReference type="AlphaFoldDB" id="K1Q4H0"/>
<gene>
    <name evidence="2" type="ORF">CGI_10021919</name>
</gene>
<dbReference type="InParanoid" id="K1Q4H0"/>
<feature type="compositionally biased region" description="Basic and acidic residues" evidence="1">
    <location>
        <begin position="127"/>
        <end position="149"/>
    </location>
</feature>
<protein>
    <submittedName>
        <fullName evidence="2">DNA (Cytosine-5)-methyltransferase PliMCI</fullName>
    </submittedName>
</protein>
<evidence type="ECO:0000256" key="1">
    <source>
        <dbReference type="SAM" id="MobiDB-lite"/>
    </source>
</evidence>
<reference evidence="2" key="1">
    <citation type="journal article" date="2012" name="Nature">
        <title>The oyster genome reveals stress adaptation and complexity of shell formation.</title>
        <authorList>
            <person name="Zhang G."/>
            <person name="Fang X."/>
            <person name="Guo X."/>
            <person name="Li L."/>
            <person name="Luo R."/>
            <person name="Xu F."/>
            <person name="Yang P."/>
            <person name="Zhang L."/>
            <person name="Wang X."/>
            <person name="Qi H."/>
            <person name="Xiong Z."/>
            <person name="Que H."/>
            <person name="Xie Y."/>
            <person name="Holland P.W."/>
            <person name="Paps J."/>
            <person name="Zhu Y."/>
            <person name="Wu F."/>
            <person name="Chen Y."/>
            <person name="Wang J."/>
            <person name="Peng C."/>
            <person name="Meng J."/>
            <person name="Yang L."/>
            <person name="Liu J."/>
            <person name="Wen B."/>
            <person name="Zhang N."/>
            <person name="Huang Z."/>
            <person name="Zhu Q."/>
            <person name="Feng Y."/>
            <person name="Mount A."/>
            <person name="Hedgecock D."/>
            <person name="Xu Z."/>
            <person name="Liu Y."/>
            <person name="Domazet-Loso T."/>
            <person name="Du Y."/>
            <person name="Sun X."/>
            <person name="Zhang S."/>
            <person name="Liu B."/>
            <person name="Cheng P."/>
            <person name="Jiang X."/>
            <person name="Li J."/>
            <person name="Fan D."/>
            <person name="Wang W."/>
            <person name="Fu W."/>
            <person name="Wang T."/>
            <person name="Wang B."/>
            <person name="Zhang J."/>
            <person name="Peng Z."/>
            <person name="Li Y."/>
            <person name="Li N."/>
            <person name="Wang J."/>
            <person name="Chen M."/>
            <person name="He Y."/>
            <person name="Tan F."/>
            <person name="Song X."/>
            <person name="Zheng Q."/>
            <person name="Huang R."/>
            <person name="Yang H."/>
            <person name="Du X."/>
            <person name="Chen L."/>
            <person name="Yang M."/>
            <person name="Gaffney P.M."/>
            <person name="Wang S."/>
            <person name="Luo L."/>
            <person name="She Z."/>
            <person name="Ming Y."/>
            <person name="Huang W."/>
            <person name="Zhang S."/>
            <person name="Huang B."/>
            <person name="Zhang Y."/>
            <person name="Qu T."/>
            <person name="Ni P."/>
            <person name="Miao G."/>
            <person name="Wang J."/>
            <person name="Wang Q."/>
            <person name="Steinberg C.E."/>
            <person name="Wang H."/>
            <person name="Li N."/>
            <person name="Qian L."/>
            <person name="Zhang G."/>
            <person name="Li Y."/>
            <person name="Yang H."/>
            <person name="Liu X."/>
            <person name="Wang J."/>
            <person name="Yin Y."/>
            <person name="Wang J."/>
        </authorList>
    </citation>
    <scope>NUCLEOTIDE SEQUENCE [LARGE SCALE GENOMIC DNA]</scope>
    <source>
        <strain evidence="2">05x7-T-G4-1.051#20</strain>
    </source>
</reference>
<sequence length="273" mass="30987">MTTIHKARLMEIVAVQGNNKLAINDPIFSGKKLNVDIVRKKTMPGKTIPPITPEIVEKVKELEEEFQDGDITEKKGYFKNLRKVFDKVYDSERGKLIETEGSSKKTGIDLIECENGQGQNGDNWESESVKEADSERKKDKEEDKTRDNANGEEEEKMEVEETKSTPPKDKTEKKSRKLANQPSITAMFTRTPGKRKSMADDDKSLTDTDQEKEVKKVKLEDEPADSKDSGEIKKQEEEVRPKAPPPRCRECKQLLEDPDLRMFPGDPDSAVCQ</sequence>
<feature type="compositionally biased region" description="Polar residues" evidence="1">
    <location>
        <begin position="178"/>
        <end position="188"/>
    </location>
</feature>
<keyword evidence="2" id="KW-0808">Transferase</keyword>
<evidence type="ECO:0000313" key="2">
    <source>
        <dbReference type="EMBL" id="EKC23760.1"/>
    </source>
</evidence>
<name>K1Q4H0_MAGGI</name>
<keyword evidence="2" id="KW-0489">Methyltransferase</keyword>
<feature type="region of interest" description="Disordered" evidence="1">
    <location>
        <begin position="113"/>
        <end position="273"/>
    </location>
</feature>
<feature type="compositionally biased region" description="Basic and acidic residues" evidence="1">
    <location>
        <begin position="197"/>
        <end position="260"/>
    </location>
</feature>
<organism evidence="2">
    <name type="scientific">Magallana gigas</name>
    <name type="common">Pacific oyster</name>
    <name type="synonym">Crassostrea gigas</name>
    <dbReference type="NCBI Taxonomy" id="29159"/>
    <lineage>
        <taxon>Eukaryota</taxon>
        <taxon>Metazoa</taxon>
        <taxon>Spiralia</taxon>
        <taxon>Lophotrochozoa</taxon>
        <taxon>Mollusca</taxon>
        <taxon>Bivalvia</taxon>
        <taxon>Autobranchia</taxon>
        <taxon>Pteriomorphia</taxon>
        <taxon>Ostreida</taxon>
        <taxon>Ostreoidea</taxon>
        <taxon>Ostreidae</taxon>
        <taxon>Magallana</taxon>
    </lineage>
</organism>
<dbReference type="GO" id="GO:0032259">
    <property type="term" value="P:methylation"/>
    <property type="evidence" value="ECO:0007669"/>
    <property type="project" value="UniProtKB-KW"/>
</dbReference>